<dbReference type="EMBL" id="MU275884">
    <property type="protein sequence ID" value="KAI0048572.1"/>
    <property type="molecule type" value="Genomic_DNA"/>
</dbReference>
<gene>
    <name evidence="1" type="ORF">FA95DRAFT_1022470</name>
</gene>
<keyword evidence="2" id="KW-1185">Reference proteome</keyword>
<dbReference type="Proteomes" id="UP000814033">
    <property type="component" value="Unassembled WGS sequence"/>
</dbReference>
<organism evidence="1 2">
    <name type="scientific">Auriscalpium vulgare</name>
    <dbReference type="NCBI Taxonomy" id="40419"/>
    <lineage>
        <taxon>Eukaryota</taxon>
        <taxon>Fungi</taxon>
        <taxon>Dikarya</taxon>
        <taxon>Basidiomycota</taxon>
        <taxon>Agaricomycotina</taxon>
        <taxon>Agaricomycetes</taxon>
        <taxon>Russulales</taxon>
        <taxon>Auriscalpiaceae</taxon>
        <taxon>Auriscalpium</taxon>
    </lineage>
</organism>
<protein>
    <submittedName>
        <fullName evidence="1">Uncharacterized protein</fullName>
    </submittedName>
</protein>
<reference evidence="1" key="1">
    <citation type="submission" date="2021-02" db="EMBL/GenBank/DDBJ databases">
        <authorList>
            <consortium name="DOE Joint Genome Institute"/>
            <person name="Ahrendt S."/>
            <person name="Looney B.P."/>
            <person name="Miyauchi S."/>
            <person name="Morin E."/>
            <person name="Drula E."/>
            <person name="Courty P.E."/>
            <person name="Chicoki N."/>
            <person name="Fauchery L."/>
            <person name="Kohler A."/>
            <person name="Kuo A."/>
            <person name="Labutti K."/>
            <person name="Pangilinan J."/>
            <person name="Lipzen A."/>
            <person name="Riley R."/>
            <person name="Andreopoulos W."/>
            <person name="He G."/>
            <person name="Johnson J."/>
            <person name="Barry K.W."/>
            <person name="Grigoriev I.V."/>
            <person name="Nagy L."/>
            <person name="Hibbett D."/>
            <person name="Henrissat B."/>
            <person name="Matheny P.B."/>
            <person name="Labbe J."/>
            <person name="Martin F."/>
        </authorList>
    </citation>
    <scope>NUCLEOTIDE SEQUENCE</scope>
    <source>
        <strain evidence="1">FP105234-sp</strain>
    </source>
</reference>
<evidence type="ECO:0000313" key="1">
    <source>
        <dbReference type="EMBL" id="KAI0048572.1"/>
    </source>
</evidence>
<accession>A0ACB8RXD6</accession>
<proteinExistence type="predicted"/>
<sequence>MGAASWYPGRPGEPGTMITNRVDDLLRVSPAFLFVRGSELAQWRYIGEFEFKQSDRPLTAAEFRRLPEKTRQKWATSILRRRDSVASTMKAESKVLGLETADILDAFDAGQEELTSSSTHRDRNCENSSLPQQCPLRLLWK</sequence>
<reference evidence="1" key="2">
    <citation type="journal article" date="2022" name="New Phytol.">
        <title>Evolutionary transition to the ectomycorrhizal habit in the genomes of a hyperdiverse lineage of mushroom-forming fungi.</title>
        <authorList>
            <person name="Looney B."/>
            <person name="Miyauchi S."/>
            <person name="Morin E."/>
            <person name="Drula E."/>
            <person name="Courty P.E."/>
            <person name="Kohler A."/>
            <person name="Kuo A."/>
            <person name="LaButti K."/>
            <person name="Pangilinan J."/>
            <person name="Lipzen A."/>
            <person name="Riley R."/>
            <person name="Andreopoulos W."/>
            <person name="He G."/>
            <person name="Johnson J."/>
            <person name="Nolan M."/>
            <person name="Tritt A."/>
            <person name="Barry K.W."/>
            <person name="Grigoriev I.V."/>
            <person name="Nagy L.G."/>
            <person name="Hibbett D."/>
            <person name="Henrissat B."/>
            <person name="Matheny P.B."/>
            <person name="Labbe J."/>
            <person name="Martin F.M."/>
        </authorList>
    </citation>
    <scope>NUCLEOTIDE SEQUENCE</scope>
    <source>
        <strain evidence="1">FP105234-sp</strain>
    </source>
</reference>
<evidence type="ECO:0000313" key="2">
    <source>
        <dbReference type="Proteomes" id="UP000814033"/>
    </source>
</evidence>
<comment type="caution">
    <text evidence="1">The sequence shown here is derived from an EMBL/GenBank/DDBJ whole genome shotgun (WGS) entry which is preliminary data.</text>
</comment>
<name>A0ACB8RXD6_9AGAM</name>